<evidence type="ECO:0000313" key="1">
    <source>
        <dbReference type="EMBL" id="GFY59714.1"/>
    </source>
</evidence>
<keyword evidence="2" id="KW-1185">Reference proteome</keyword>
<dbReference type="OrthoDB" id="10465560at2759"/>
<dbReference type="Proteomes" id="UP000886998">
    <property type="component" value="Unassembled WGS sequence"/>
</dbReference>
<organism evidence="1 2">
    <name type="scientific">Trichonephila inaurata madagascariensis</name>
    <dbReference type="NCBI Taxonomy" id="2747483"/>
    <lineage>
        <taxon>Eukaryota</taxon>
        <taxon>Metazoa</taxon>
        <taxon>Ecdysozoa</taxon>
        <taxon>Arthropoda</taxon>
        <taxon>Chelicerata</taxon>
        <taxon>Arachnida</taxon>
        <taxon>Araneae</taxon>
        <taxon>Araneomorphae</taxon>
        <taxon>Entelegynae</taxon>
        <taxon>Araneoidea</taxon>
        <taxon>Nephilidae</taxon>
        <taxon>Trichonephila</taxon>
        <taxon>Trichonephila inaurata</taxon>
    </lineage>
</organism>
<comment type="caution">
    <text evidence="1">The sequence shown here is derived from an EMBL/GenBank/DDBJ whole genome shotgun (WGS) entry which is preliminary data.</text>
</comment>
<sequence length="165" mass="18859">MGVNSTRECEIHFICPKNSVKPVVLIFYLIEYPNSQNLDESQSQEVSALVYIPTCRDTIAKLFAVFSRHFLTTLLSASKLLENCTSHVQQWPTGIASSALLSWQQQRLLRDVNSFDVTPKNLYLQISPSFCSMQKTLLVLWYLAYTSCSDMLAQGRNRTFRILII</sequence>
<dbReference type="EMBL" id="BMAV01012755">
    <property type="protein sequence ID" value="GFY59714.1"/>
    <property type="molecule type" value="Genomic_DNA"/>
</dbReference>
<dbReference type="AlphaFoldDB" id="A0A8X6XW04"/>
<protein>
    <submittedName>
        <fullName evidence="1">Uncharacterized protein</fullName>
    </submittedName>
</protein>
<gene>
    <name evidence="1" type="ORF">TNIN_152101</name>
</gene>
<name>A0A8X6XW04_9ARAC</name>
<reference evidence="1" key="1">
    <citation type="submission" date="2020-08" db="EMBL/GenBank/DDBJ databases">
        <title>Multicomponent nature underlies the extraordinary mechanical properties of spider dragline silk.</title>
        <authorList>
            <person name="Kono N."/>
            <person name="Nakamura H."/>
            <person name="Mori M."/>
            <person name="Yoshida Y."/>
            <person name="Ohtoshi R."/>
            <person name="Malay A.D."/>
            <person name="Moran D.A.P."/>
            <person name="Tomita M."/>
            <person name="Numata K."/>
            <person name="Arakawa K."/>
        </authorList>
    </citation>
    <scope>NUCLEOTIDE SEQUENCE</scope>
</reference>
<proteinExistence type="predicted"/>
<accession>A0A8X6XW04</accession>
<evidence type="ECO:0000313" key="2">
    <source>
        <dbReference type="Proteomes" id="UP000886998"/>
    </source>
</evidence>